<dbReference type="AlphaFoldDB" id="K9E9N6"/>
<dbReference type="Proteomes" id="UP000009875">
    <property type="component" value="Unassembled WGS sequence"/>
</dbReference>
<keyword evidence="2" id="KW-1185">Reference proteome</keyword>
<protein>
    <submittedName>
        <fullName evidence="1">Uncharacterized protein</fullName>
    </submittedName>
</protein>
<sequence length="77" mass="9264">MKSSNPIKPGHYKQGRLDLFDAWYATLPFQHYKTVMVCIAERYMKREKDNPIQDIDKAIETLRRLRRNMVKEETYDA</sequence>
<gene>
    <name evidence="1" type="ORF">HMPREF9698_01126</name>
</gene>
<name>K9E9N6_9LACT</name>
<dbReference type="STRING" id="883081.HMPREF9698_01126"/>
<dbReference type="eggNOG" id="ENOG502ZJ50">
    <property type="taxonomic scope" value="Bacteria"/>
</dbReference>
<dbReference type="OrthoDB" id="1684418at2"/>
<evidence type="ECO:0000313" key="2">
    <source>
        <dbReference type="Proteomes" id="UP000009875"/>
    </source>
</evidence>
<proteinExistence type="predicted"/>
<dbReference type="RefSeq" id="WP_003778233.1">
    <property type="nucleotide sequence ID" value="NZ_JH992959.1"/>
</dbReference>
<dbReference type="EMBL" id="AGXA01000021">
    <property type="protein sequence ID" value="EKU93378.1"/>
    <property type="molecule type" value="Genomic_DNA"/>
</dbReference>
<reference evidence="1 2" key="1">
    <citation type="submission" date="2012-09" db="EMBL/GenBank/DDBJ databases">
        <title>The Genome Sequence of Alloiococcus otitis ATCC 51267.</title>
        <authorList>
            <consortium name="The Broad Institute Genome Sequencing Platform"/>
            <person name="Earl A."/>
            <person name="Ward D."/>
            <person name="Feldgarden M."/>
            <person name="Gevers D."/>
            <person name="Huys G."/>
            <person name="Walker B."/>
            <person name="Young S.K."/>
            <person name="Zeng Q."/>
            <person name="Gargeya S."/>
            <person name="Fitzgerald M."/>
            <person name="Haas B."/>
            <person name="Abouelleil A."/>
            <person name="Alvarado L."/>
            <person name="Arachchi H.M."/>
            <person name="Berlin A.M."/>
            <person name="Chapman S.B."/>
            <person name="Goldberg J."/>
            <person name="Griggs A."/>
            <person name="Gujja S."/>
            <person name="Hansen M."/>
            <person name="Howarth C."/>
            <person name="Imamovic A."/>
            <person name="Larimer J."/>
            <person name="McCowen C."/>
            <person name="Montmayeur A."/>
            <person name="Murphy C."/>
            <person name="Neiman D."/>
            <person name="Pearson M."/>
            <person name="Priest M."/>
            <person name="Roberts A."/>
            <person name="Saif S."/>
            <person name="Shea T."/>
            <person name="Sisk P."/>
            <person name="Sykes S."/>
            <person name="Wortman J."/>
            <person name="Nusbaum C."/>
            <person name="Birren B."/>
        </authorList>
    </citation>
    <scope>NUCLEOTIDE SEQUENCE [LARGE SCALE GENOMIC DNA]</scope>
    <source>
        <strain evidence="1 2">ATCC 51267</strain>
    </source>
</reference>
<dbReference type="HOGENOM" id="CLU_145435_5_1_9"/>
<accession>K9E9N6</accession>
<comment type="caution">
    <text evidence="1">The sequence shown here is derived from an EMBL/GenBank/DDBJ whole genome shotgun (WGS) entry which is preliminary data.</text>
</comment>
<evidence type="ECO:0000313" key="1">
    <source>
        <dbReference type="EMBL" id="EKU93378.1"/>
    </source>
</evidence>
<organism evidence="1 2">
    <name type="scientific">Alloiococcus otitis ATCC 51267</name>
    <dbReference type="NCBI Taxonomy" id="883081"/>
    <lineage>
        <taxon>Bacteria</taxon>
        <taxon>Bacillati</taxon>
        <taxon>Bacillota</taxon>
        <taxon>Bacilli</taxon>
        <taxon>Lactobacillales</taxon>
        <taxon>Carnobacteriaceae</taxon>
        <taxon>Alloiococcus</taxon>
    </lineage>
</organism>